<evidence type="ECO:0000313" key="1">
    <source>
        <dbReference type="EMBL" id="MBW4544553.1"/>
    </source>
</evidence>
<evidence type="ECO:0000313" key="2">
    <source>
        <dbReference type="Proteomes" id="UP000753908"/>
    </source>
</evidence>
<reference evidence="1" key="1">
    <citation type="submission" date="2021-05" db="EMBL/GenBank/DDBJ databases">
        <authorList>
            <person name="Pietrasiak N."/>
            <person name="Ward R."/>
            <person name="Stajich J.E."/>
            <person name="Kurbessoian T."/>
        </authorList>
    </citation>
    <scope>NUCLEOTIDE SEQUENCE</scope>
    <source>
        <strain evidence="1">CPER-KK1</strain>
    </source>
</reference>
<name>A0A951PKZ1_9CYAN</name>
<reference evidence="1" key="2">
    <citation type="journal article" date="2022" name="Microbiol. Resour. Announc.">
        <title>Metagenome Sequencing to Explore Phylogenomics of Terrestrial Cyanobacteria.</title>
        <authorList>
            <person name="Ward R.D."/>
            <person name="Stajich J.E."/>
            <person name="Johansen J.R."/>
            <person name="Huntemann M."/>
            <person name="Clum A."/>
            <person name="Foster B."/>
            <person name="Foster B."/>
            <person name="Roux S."/>
            <person name="Palaniappan K."/>
            <person name="Varghese N."/>
            <person name="Mukherjee S."/>
            <person name="Reddy T.B.K."/>
            <person name="Daum C."/>
            <person name="Copeland A."/>
            <person name="Chen I.A."/>
            <person name="Ivanova N.N."/>
            <person name="Kyrpides N.C."/>
            <person name="Shapiro N."/>
            <person name="Eloe-Fadrosh E.A."/>
            <person name="Pietrasiak N."/>
        </authorList>
    </citation>
    <scope>NUCLEOTIDE SEQUENCE</scope>
    <source>
        <strain evidence="1">CPER-KK1</strain>
    </source>
</reference>
<dbReference type="AlphaFoldDB" id="A0A951PKZ1"/>
<protein>
    <submittedName>
        <fullName evidence="1">Uncharacterized protein</fullName>
    </submittedName>
</protein>
<sequence length="59" mass="6551">MYKFSSTFGSVYGFAIAIPRRCPLGNCFVVAYPKKITIGQSDKIVSNLHPLIRVCLSEL</sequence>
<dbReference type="Proteomes" id="UP000753908">
    <property type="component" value="Unassembled WGS sequence"/>
</dbReference>
<accession>A0A951PKZ1</accession>
<proteinExistence type="predicted"/>
<organism evidence="1 2">
    <name type="scientific">Symplocastrum torsivum CPER-KK1</name>
    <dbReference type="NCBI Taxonomy" id="450513"/>
    <lineage>
        <taxon>Bacteria</taxon>
        <taxon>Bacillati</taxon>
        <taxon>Cyanobacteriota</taxon>
        <taxon>Cyanophyceae</taxon>
        <taxon>Oscillatoriophycideae</taxon>
        <taxon>Oscillatoriales</taxon>
        <taxon>Microcoleaceae</taxon>
        <taxon>Symplocastrum</taxon>
    </lineage>
</organism>
<comment type="caution">
    <text evidence="1">The sequence shown here is derived from an EMBL/GenBank/DDBJ whole genome shotgun (WGS) entry which is preliminary data.</text>
</comment>
<gene>
    <name evidence="1" type="ORF">KME25_08930</name>
</gene>
<dbReference type="EMBL" id="JAHHIF010000009">
    <property type="protein sequence ID" value="MBW4544553.1"/>
    <property type="molecule type" value="Genomic_DNA"/>
</dbReference>